<dbReference type="Proteomes" id="UP000067689">
    <property type="component" value="Chromosome"/>
</dbReference>
<name>A0A0U4CS84_9ACTN</name>
<sequence>MTHVDDAPDADGPDVEHLPGAVGGALRIGRTVRRPTGPWTPAVHRLLAFLADEGLGGVPRVEGLDDQGREVLSYVEGRGVPVDDEVVLDTVLVEAVTWLRGYHDVVEGFRPEEPLRWRGTGEEPVTLAPDQVVCHHDPGAYNWIVQSGHFVAMIDWDMAGPGRAIDDLAFLAWTGVPLYRDIGVEETARRLDLVVEAYGEWGPMTLLDAVVERMTTASERIAAGIARGDAGIANLQKVGEPQRTRDRVAAFRERVPAILDALP</sequence>
<gene>
    <name evidence="3" type="ORF">AERYTH_12650</name>
</gene>
<evidence type="ECO:0000313" key="4">
    <source>
        <dbReference type="Proteomes" id="UP000067689"/>
    </source>
</evidence>
<dbReference type="InterPro" id="IPR002575">
    <property type="entry name" value="Aminoglycoside_PTrfase"/>
</dbReference>
<dbReference type="KEGG" id="aer:AERYTH_12650"/>
<protein>
    <submittedName>
        <fullName evidence="3">Aminoglycoside phosphotransferase</fullName>
    </submittedName>
</protein>
<dbReference type="SUPFAM" id="SSF56112">
    <property type="entry name" value="Protein kinase-like (PK-like)"/>
    <property type="match status" value="1"/>
</dbReference>
<dbReference type="Pfam" id="PF01636">
    <property type="entry name" value="APH"/>
    <property type="match status" value="1"/>
</dbReference>
<dbReference type="PATRIC" id="fig|2041.4.peg.2629"/>
<dbReference type="Gene3D" id="3.90.1200.10">
    <property type="match status" value="1"/>
</dbReference>
<evidence type="ECO:0000313" key="3">
    <source>
        <dbReference type="EMBL" id="ALX05484.1"/>
    </source>
</evidence>
<dbReference type="InterPro" id="IPR011009">
    <property type="entry name" value="Kinase-like_dom_sf"/>
</dbReference>
<accession>A0A0U4CS84</accession>
<organism evidence="3 4">
    <name type="scientific">Aeromicrobium erythreum</name>
    <dbReference type="NCBI Taxonomy" id="2041"/>
    <lineage>
        <taxon>Bacteria</taxon>
        <taxon>Bacillati</taxon>
        <taxon>Actinomycetota</taxon>
        <taxon>Actinomycetes</taxon>
        <taxon>Propionibacteriales</taxon>
        <taxon>Nocardioidaceae</taxon>
        <taxon>Aeromicrobium</taxon>
    </lineage>
</organism>
<proteinExistence type="predicted"/>
<evidence type="ECO:0000259" key="2">
    <source>
        <dbReference type="Pfam" id="PF01636"/>
    </source>
</evidence>
<dbReference type="EMBL" id="CP011502">
    <property type="protein sequence ID" value="ALX05484.1"/>
    <property type="molecule type" value="Genomic_DNA"/>
</dbReference>
<keyword evidence="3" id="KW-0808">Transferase</keyword>
<reference evidence="3 4" key="1">
    <citation type="journal article" date="1991" name="Int. J. Syst. Bacteriol.">
        <title>Description of the erythromycin-producing bacterium Arthrobacter sp. strain NRRL B-3381 as Aeromicrobium erythreum gen. nov., sp. nov.</title>
        <authorList>
            <person name="Miller E.S."/>
            <person name="Woese C.R."/>
            <person name="Brenner S."/>
        </authorList>
    </citation>
    <scope>NUCLEOTIDE SEQUENCE [LARGE SCALE GENOMIC DNA]</scope>
    <source>
        <strain evidence="3 4">AR18</strain>
    </source>
</reference>
<dbReference type="OrthoDB" id="236897at2"/>
<dbReference type="STRING" id="2041.AERYTH_12650"/>
<feature type="region of interest" description="Disordered" evidence="1">
    <location>
        <begin position="1"/>
        <end position="21"/>
    </location>
</feature>
<dbReference type="AlphaFoldDB" id="A0A0U4CS84"/>
<feature type="domain" description="Aminoglycoside phosphotransferase" evidence="2">
    <location>
        <begin position="129"/>
        <end position="201"/>
    </location>
</feature>
<evidence type="ECO:0000256" key="1">
    <source>
        <dbReference type="SAM" id="MobiDB-lite"/>
    </source>
</evidence>
<dbReference type="GO" id="GO:0016740">
    <property type="term" value="F:transferase activity"/>
    <property type="evidence" value="ECO:0007669"/>
    <property type="project" value="UniProtKB-KW"/>
</dbReference>
<keyword evidence="4" id="KW-1185">Reference proteome</keyword>